<dbReference type="InterPro" id="IPR027065">
    <property type="entry name" value="Lon_Prtase"/>
</dbReference>
<dbReference type="Gene3D" id="3.30.230.10">
    <property type="match status" value="1"/>
</dbReference>
<dbReference type="InterPro" id="IPR001478">
    <property type="entry name" value="PDZ"/>
</dbReference>
<feature type="signal peptide" evidence="2">
    <location>
        <begin position="1"/>
        <end position="19"/>
    </location>
</feature>
<dbReference type="Pfam" id="PF13180">
    <property type="entry name" value="PDZ_2"/>
    <property type="match status" value="1"/>
</dbReference>
<sequence length="350" mass="36425">MKRRVNTLVLGAIPVVALAALVTLDHIPGTDIDLTVPYAAEGPGPTVNTLGEVDGKPVVNVSGAEIDKTTGNLNMTTVSVRTHLTLGKALGRWLIAHDTLVPIEQIFPQGKTPEEVDEVNKAAFSTSEASATIAAMNQLHKPVDTVVAQISPEAPAAKVMVEGDVITQVAGAKVIGPSQVRDAVRAKKPGETISIGFLRDGKQLTREVTLGKHPEDDKVAFLGVSMTARPADGITVDYNLEDIGGPSAGLIFSLAVVDKLSPGEINGGKFVAGTGTIDDDGTVGPIGGIRHKVRAARDAGAEVFLAPEKNCSEAIKGKPGDMVVISVDSLSDAIHQLDNFKAGKEVKTCS</sequence>
<evidence type="ECO:0000313" key="5">
    <source>
        <dbReference type="Proteomes" id="UP000423525"/>
    </source>
</evidence>
<reference evidence="4 5" key="1">
    <citation type="submission" date="2019-11" db="EMBL/GenBank/DDBJ databases">
        <authorList>
            <person name="Brisse S."/>
        </authorList>
    </citation>
    <scope>NUCLEOTIDE SEQUENCE [LARGE SCALE GENOMIC DNA]</scope>
    <source>
        <strain evidence="4">FRC0190</strain>
    </source>
</reference>
<keyword evidence="2" id="KW-0732">Signal</keyword>
<dbReference type="GO" id="GO:0030163">
    <property type="term" value="P:protein catabolic process"/>
    <property type="evidence" value="ECO:0007669"/>
    <property type="project" value="InterPro"/>
</dbReference>
<dbReference type="SUPFAM" id="SSF50156">
    <property type="entry name" value="PDZ domain-like"/>
    <property type="match status" value="1"/>
</dbReference>
<dbReference type="GO" id="GO:0005524">
    <property type="term" value="F:ATP binding"/>
    <property type="evidence" value="ECO:0007669"/>
    <property type="project" value="InterPro"/>
</dbReference>
<gene>
    <name evidence="4" type="ORF">FRC0190_00725</name>
</gene>
<dbReference type="EMBL" id="LR738855">
    <property type="protein sequence ID" value="VZH84720.1"/>
    <property type="molecule type" value="Genomic_DNA"/>
</dbReference>
<dbReference type="GO" id="GO:0006508">
    <property type="term" value="P:proteolysis"/>
    <property type="evidence" value="ECO:0007669"/>
    <property type="project" value="UniProtKB-KW"/>
</dbReference>
<accession>A0A6I8MFY9</accession>
<comment type="catalytic activity">
    <reaction evidence="1">
        <text>Hydrolysis of proteins in presence of ATP.</text>
        <dbReference type="EC" id="3.4.21.53"/>
    </reaction>
</comment>
<evidence type="ECO:0000256" key="2">
    <source>
        <dbReference type="SAM" id="SignalP"/>
    </source>
</evidence>
<keyword evidence="1" id="KW-0378">Hydrolase</keyword>
<dbReference type="AlphaFoldDB" id="A0A6I8MFY9"/>
<organism evidence="4 5">
    <name type="scientific">Corynebacterium rouxii</name>
    <dbReference type="NCBI Taxonomy" id="2719119"/>
    <lineage>
        <taxon>Bacteria</taxon>
        <taxon>Bacillati</taxon>
        <taxon>Actinomycetota</taxon>
        <taxon>Actinomycetes</taxon>
        <taxon>Mycobacteriales</taxon>
        <taxon>Corynebacteriaceae</taxon>
        <taxon>Corynebacterium</taxon>
    </lineage>
</organism>
<dbReference type="InterPro" id="IPR014721">
    <property type="entry name" value="Ribsml_uS5_D2-typ_fold_subgr"/>
</dbReference>
<dbReference type="GO" id="GO:0004252">
    <property type="term" value="F:serine-type endopeptidase activity"/>
    <property type="evidence" value="ECO:0007669"/>
    <property type="project" value="UniProtKB-UniRule"/>
</dbReference>
<comment type="similarity">
    <text evidence="1">Belongs to the peptidase S16 family.</text>
</comment>
<dbReference type="SUPFAM" id="SSF54211">
    <property type="entry name" value="Ribosomal protein S5 domain 2-like"/>
    <property type="match status" value="1"/>
</dbReference>
<evidence type="ECO:0000259" key="3">
    <source>
        <dbReference type="PROSITE" id="PS51786"/>
    </source>
</evidence>
<dbReference type="InterPro" id="IPR020568">
    <property type="entry name" value="Ribosomal_Su5_D2-typ_SF"/>
</dbReference>
<dbReference type="GO" id="GO:0004176">
    <property type="term" value="F:ATP-dependent peptidase activity"/>
    <property type="evidence" value="ECO:0007669"/>
    <property type="project" value="UniProtKB-UniRule"/>
</dbReference>
<proteinExistence type="inferred from homology"/>
<evidence type="ECO:0000256" key="1">
    <source>
        <dbReference type="PROSITE-ProRule" id="PRU01122"/>
    </source>
</evidence>
<feature type="chain" id="PRO_5026223402" description="endopeptidase La" evidence="2">
    <location>
        <begin position="20"/>
        <end position="350"/>
    </location>
</feature>
<dbReference type="RefSeq" id="WP_155871974.1">
    <property type="nucleotide sequence ID" value="NZ_LR738855.1"/>
</dbReference>
<dbReference type="Gene3D" id="2.30.42.10">
    <property type="match status" value="1"/>
</dbReference>
<protein>
    <recommendedName>
        <fullName evidence="1">endopeptidase La</fullName>
        <ecNumber evidence="1">3.4.21.53</ecNumber>
    </recommendedName>
</protein>
<keyword evidence="1" id="KW-0720">Serine protease</keyword>
<dbReference type="PROSITE" id="PS51786">
    <property type="entry name" value="LON_PROTEOLYTIC"/>
    <property type="match status" value="1"/>
</dbReference>
<dbReference type="Proteomes" id="UP000423525">
    <property type="component" value="Chromosome"/>
</dbReference>
<keyword evidence="1" id="KW-0645">Protease</keyword>
<name>A0A6I8MFY9_9CORY</name>
<evidence type="ECO:0000313" key="4">
    <source>
        <dbReference type="EMBL" id="VZH84720.1"/>
    </source>
</evidence>
<feature type="active site" evidence="1">
    <location>
        <position position="247"/>
    </location>
</feature>
<dbReference type="EC" id="3.4.21.53" evidence="1"/>
<dbReference type="KEGG" id="crf:FRC0190_00725"/>
<feature type="active site" evidence="1">
    <location>
        <position position="292"/>
    </location>
</feature>
<dbReference type="InterPro" id="IPR036034">
    <property type="entry name" value="PDZ_sf"/>
</dbReference>
<feature type="domain" description="Lon proteolytic" evidence="3">
    <location>
        <begin position="241"/>
        <end position="340"/>
    </location>
</feature>
<dbReference type="InterPro" id="IPR008269">
    <property type="entry name" value="Lon_proteolytic"/>
</dbReference>
<dbReference type="Pfam" id="PF05362">
    <property type="entry name" value="Lon_C"/>
    <property type="match status" value="1"/>
</dbReference>
<dbReference type="PANTHER" id="PTHR10046">
    <property type="entry name" value="ATP DEPENDENT LON PROTEASE FAMILY MEMBER"/>
    <property type="match status" value="1"/>
</dbReference>